<proteinExistence type="predicted"/>
<feature type="domain" description="WCX" evidence="2">
    <location>
        <begin position="237"/>
        <end position="311"/>
    </location>
</feature>
<sequence>MKQNFCENAINTFISINNSNVQGRTELADKFGVTERTISSYIKYLNEELNTCIRWDKKTKKYVIEDQGLFKEIINNSKLEPMDIWLILIILLRSQYILPTKVKIIEKELLKFVGNKEKAEMEKLFAFEKTNHLDEYYHEDILKNIYKAFINKKKIKIRYNRSSENTLEYIIEPQNITFDNGRVYLIALNENKGDRTYRIDRIRSVEILEECKGESNFSLSDYLSKSWHMFGGIDKETRIVVKFTRNAAKIVEEKVGINKRIIKEEGEYVTYEFIAYGIDGICIELLGLRDGFEVLEPMELREKILGIGKRIVENHSNKKRMEDGN</sequence>
<dbReference type="InterPro" id="IPR026881">
    <property type="entry name" value="WYL_dom"/>
</dbReference>
<gene>
    <name evidence="3" type="ORF">CLBCK_33030</name>
</gene>
<dbReference type="Pfam" id="PF13280">
    <property type="entry name" value="WYL"/>
    <property type="match status" value="1"/>
</dbReference>
<dbReference type="PANTHER" id="PTHR34580">
    <property type="match status" value="1"/>
</dbReference>
<dbReference type="Pfam" id="PF25583">
    <property type="entry name" value="WCX"/>
    <property type="match status" value="1"/>
</dbReference>
<evidence type="ECO:0000313" key="4">
    <source>
        <dbReference type="Proteomes" id="UP000190973"/>
    </source>
</evidence>
<dbReference type="PROSITE" id="PS52050">
    <property type="entry name" value="WYL"/>
    <property type="match status" value="1"/>
</dbReference>
<dbReference type="InterPro" id="IPR051534">
    <property type="entry name" value="CBASS_pafABC_assoc_protein"/>
</dbReference>
<comment type="caution">
    <text evidence="3">The sequence shown here is derived from an EMBL/GenBank/DDBJ whole genome shotgun (WGS) entry which is preliminary data.</text>
</comment>
<name>A0A1S8S2U1_CLOBE</name>
<dbReference type="InterPro" id="IPR057727">
    <property type="entry name" value="WCX_dom"/>
</dbReference>
<dbReference type="Proteomes" id="UP000190973">
    <property type="component" value="Unassembled WGS sequence"/>
</dbReference>
<accession>A0A1S8S2U1</accession>
<dbReference type="AlphaFoldDB" id="A0A1S8S2U1"/>
<evidence type="ECO:0000259" key="1">
    <source>
        <dbReference type="Pfam" id="PF13280"/>
    </source>
</evidence>
<evidence type="ECO:0008006" key="5">
    <source>
        <dbReference type="Google" id="ProtNLM"/>
    </source>
</evidence>
<feature type="domain" description="WYL" evidence="1">
    <location>
        <begin position="141"/>
        <end position="207"/>
    </location>
</feature>
<dbReference type="EMBL" id="LZZI01000067">
    <property type="protein sequence ID" value="OOM59757.1"/>
    <property type="molecule type" value="Genomic_DNA"/>
</dbReference>
<organism evidence="3 4">
    <name type="scientific">Clostridium beijerinckii</name>
    <name type="common">Clostridium MP</name>
    <dbReference type="NCBI Taxonomy" id="1520"/>
    <lineage>
        <taxon>Bacteria</taxon>
        <taxon>Bacillati</taxon>
        <taxon>Bacillota</taxon>
        <taxon>Clostridia</taxon>
        <taxon>Eubacteriales</taxon>
        <taxon>Clostridiaceae</taxon>
        <taxon>Clostridium</taxon>
    </lineage>
</organism>
<dbReference type="RefSeq" id="WP_077839715.1">
    <property type="nucleotide sequence ID" value="NZ_JABTAE010000001.1"/>
</dbReference>
<reference evidence="3 4" key="1">
    <citation type="submission" date="2016-05" db="EMBL/GenBank/DDBJ databases">
        <title>Microbial solvent formation.</title>
        <authorList>
            <person name="Poehlein A."/>
            <person name="Montoya Solano J.D."/>
            <person name="Flitsch S."/>
            <person name="Krabben P."/>
            <person name="Duerre P."/>
            <person name="Daniel R."/>
        </authorList>
    </citation>
    <scope>NUCLEOTIDE SEQUENCE [LARGE SCALE GENOMIC DNA]</scope>
    <source>
        <strain evidence="3 4">DSM 53</strain>
    </source>
</reference>
<dbReference type="PANTHER" id="PTHR34580:SF1">
    <property type="entry name" value="PROTEIN PAFC"/>
    <property type="match status" value="1"/>
</dbReference>
<protein>
    <recommendedName>
        <fullName evidence="5">WYL domain-containing protein</fullName>
    </recommendedName>
</protein>
<evidence type="ECO:0000259" key="2">
    <source>
        <dbReference type="Pfam" id="PF25583"/>
    </source>
</evidence>
<evidence type="ECO:0000313" key="3">
    <source>
        <dbReference type="EMBL" id="OOM59757.1"/>
    </source>
</evidence>